<evidence type="ECO:0000313" key="3">
    <source>
        <dbReference type="Proteomes" id="UP000774130"/>
    </source>
</evidence>
<dbReference type="InterPro" id="IPR003501">
    <property type="entry name" value="PTS_EIIB_2/3"/>
</dbReference>
<dbReference type="CDD" id="cd05566">
    <property type="entry name" value="PTS_IIB_galactitol"/>
    <property type="match status" value="1"/>
</dbReference>
<protein>
    <submittedName>
        <fullName evidence="2">PTS sugar transporter subunit IIB</fullName>
    </submittedName>
</protein>
<keyword evidence="2" id="KW-0762">Sugar transport</keyword>
<dbReference type="EMBL" id="JAHUZB010000008">
    <property type="protein sequence ID" value="MBV7392126.1"/>
    <property type="molecule type" value="Genomic_DNA"/>
</dbReference>
<accession>A0ABS6TGV7</accession>
<feature type="domain" description="PTS EIIB type-2" evidence="1">
    <location>
        <begin position="4"/>
        <end position="96"/>
    </location>
</feature>
<evidence type="ECO:0000259" key="1">
    <source>
        <dbReference type="PROSITE" id="PS51099"/>
    </source>
</evidence>
<dbReference type="PROSITE" id="PS51099">
    <property type="entry name" value="PTS_EIIB_TYPE_2"/>
    <property type="match status" value="1"/>
</dbReference>
<dbReference type="Pfam" id="PF02302">
    <property type="entry name" value="PTS_IIB"/>
    <property type="match status" value="1"/>
</dbReference>
<gene>
    <name evidence="2" type="ORF">KUA55_15695</name>
</gene>
<keyword evidence="2" id="KW-0813">Transport</keyword>
<dbReference type="Proteomes" id="UP000774130">
    <property type="component" value="Unassembled WGS sequence"/>
</dbReference>
<reference evidence="2 3" key="1">
    <citation type="submission" date="2021-06" db="EMBL/GenBank/DDBJ databases">
        <title>Enterococcus alishanensis sp. nov., a novel lactic acid bacterium isolated from fresh coffee beans.</title>
        <authorList>
            <person name="Chen Y.-S."/>
        </authorList>
    </citation>
    <scope>NUCLEOTIDE SEQUENCE [LARGE SCALE GENOMIC DNA]</scope>
    <source>
        <strain evidence="2 3">ALS3</strain>
    </source>
</reference>
<sequence>MRKIKILVACGAGIATSTVVMKRIEDLMKDNHIDADVQQIKIAEATSKQAGADMLVSTTILPTEYDIPAVTALGYITGIGADKLDQQILETAKVAGEN</sequence>
<name>A0ABS6TGV7_9ENTE</name>
<keyword evidence="3" id="KW-1185">Reference proteome</keyword>
<comment type="caution">
    <text evidence="2">The sequence shown here is derived from an EMBL/GenBank/DDBJ whole genome shotgun (WGS) entry which is preliminary data.</text>
</comment>
<dbReference type="InterPro" id="IPR013011">
    <property type="entry name" value="PTS_EIIB_2"/>
</dbReference>
<proteinExistence type="predicted"/>
<dbReference type="RefSeq" id="WP_218327342.1">
    <property type="nucleotide sequence ID" value="NZ_JAHUZB010000008.1"/>
</dbReference>
<organism evidence="2 3">
    <name type="scientific">Enterococcus alishanensis</name>
    <dbReference type="NCBI Taxonomy" id="1303817"/>
    <lineage>
        <taxon>Bacteria</taxon>
        <taxon>Bacillati</taxon>
        <taxon>Bacillota</taxon>
        <taxon>Bacilli</taxon>
        <taxon>Lactobacillales</taxon>
        <taxon>Enterococcaceae</taxon>
        <taxon>Enterococcus</taxon>
    </lineage>
</organism>
<evidence type="ECO:0000313" key="2">
    <source>
        <dbReference type="EMBL" id="MBV7392126.1"/>
    </source>
</evidence>